<keyword evidence="7 13" id="KW-0227">DNA damage</keyword>
<evidence type="ECO:0000256" key="3">
    <source>
        <dbReference type="ARBA" id="ARBA00010015"/>
    </source>
</evidence>
<dbReference type="FunFam" id="1.10.150.110:FF:000001">
    <property type="entry name" value="Putative Crossover junction endonuclease MUS81"/>
    <property type="match status" value="1"/>
</dbReference>
<dbReference type="GO" id="GO:0031297">
    <property type="term" value="P:replication fork processing"/>
    <property type="evidence" value="ECO:0007669"/>
    <property type="project" value="UniProtKB-ARBA"/>
</dbReference>
<dbReference type="CDD" id="cd21036">
    <property type="entry name" value="WH_MUS81"/>
    <property type="match status" value="1"/>
</dbReference>
<comment type="function">
    <text evidence="13">Interacts with EME1 to form a DNA structure-specific endonuclease with substrate preference for branched DNA structures with a 5'-end at the branch nick. Typical substrates include 3'-flap structures, D-loops, replication forks and nicked Holliday junctions. May be required in mitosis for the processing of stalled or collapsed replication fork intermediates. May be required in meiosis for the repair of meiosis-specific double strand breaks subsequent to single-end invasion (SEI).</text>
</comment>
<dbReference type="EMBL" id="BLXT01006232">
    <property type="protein sequence ID" value="GFO30265.1"/>
    <property type="molecule type" value="Genomic_DNA"/>
</dbReference>
<organism evidence="16 17">
    <name type="scientific">Plakobranchus ocellatus</name>
    <dbReference type="NCBI Taxonomy" id="259542"/>
    <lineage>
        <taxon>Eukaryota</taxon>
        <taxon>Metazoa</taxon>
        <taxon>Spiralia</taxon>
        <taxon>Lophotrochozoa</taxon>
        <taxon>Mollusca</taxon>
        <taxon>Gastropoda</taxon>
        <taxon>Heterobranchia</taxon>
        <taxon>Euthyneura</taxon>
        <taxon>Panpulmonata</taxon>
        <taxon>Sacoglossa</taxon>
        <taxon>Placobranchoidea</taxon>
        <taxon>Plakobranchidae</taxon>
        <taxon>Plakobranchus</taxon>
    </lineage>
</organism>
<evidence type="ECO:0000259" key="15">
    <source>
        <dbReference type="SMART" id="SM00891"/>
    </source>
</evidence>
<dbReference type="InterPro" id="IPR036388">
    <property type="entry name" value="WH-like_DNA-bd_sf"/>
</dbReference>
<keyword evidence="4 13" id="KW-0540">Nuclease</keyword>
<dbReference type="GO" id="GO:0008821">
    <property type="term" value="F:crossover junction DNA endonuclease activity"/>
    <property type="evidence" value="ECO:0007669"/>
    <property type="project" value="UniProtKB-UniRule"/>
</dbReference>
<feature type="compositionally biased region" description="Basic and acidic residues" evidence="14">
    <location>
        <begin position="169"/>
        <end position="189"/>
    </location>
</feature>
<dbReference type="InterPro" id="IPR042530">
    <property type="entry name" value="EME1/EME2_C"/>
</dbReference>
<dbReference type="GO" id="GO:0048476">
    <property type="term" value="C:Holliday junction resolvase complex"/>
    <property type="evidence" value="ECO:0007669"/>
    <property type="project" value="UniProtKB-UniRule"/>
</dbReference>
<proteinExistence type="inferred from homology"/>
<comment type="subcellular location">
    <subcellularLocation>
        <location evidence="2 13">Nucleus</location>
    </subcellularLocation>
</comment>
<dbReference type="Gene3D" id="1.10.150.670">
    <property type="entry name" value="Crossover junction endonuclease EME1, DNA-binding domain"/>
    <property type="match status" value="1"/>
</dbReference>
<dbReference type="Proteomes" id="UP000735302">
    <property type="component" value="Unassembled WGS sequence"/>
</dbReference>
<dbReference type="GO" id="GO:0005634">
    <property type="term" value="C:nucleus"/>
    <property type="evidence" value="ECO:0007669"/>
    <property type="project" value="UniProtKB-SubCell"/>
</dbReference>
<dbReference type="InterPro" id="IPR010996">
    <property type="entry name" value="HHH_MUS81"/>
</dbReference>
<feature type="region of interest" description="Disordered" evidence="14">
    <location>
        <begin position="971"/>
        <end position="1024"/>
    </location>
</feature>
<dbReference type="Gene3D" id="3.40.50.10130">
    <property type="match status" value="1"/>
</dbReference>
<evidence type="ECO:0000256" key="5">
    <source>
        <dbReference type="ARBA" id="ARBA00022723"/>
    </source>
</evidence>
<dbReference type="InterPro" id="IPR033309">
    <property type="entry name" value="Mus81"/>
</dbReference>
<evidence type="ECO:0000256" key="10">
    <source>
        <dbReference type="ARBA" id="ARBA00023172"/>
    </source>
</evidence>
<dbReference type="Gene3D" id="1.10.10.10">
    <property type="entry name" value="Winged helix-like DNA-binding domain superfamily/Winged helix DNA-binding domain"/>
    <property type="match status" value="1"/>
</dbReference>
<feature type="compositionally biased region" description="Low complexity" evidence="14">
    <location>
        <begin position="550"/>
        <end position="562"/>
    </location>
</feature>
<feature type="domain" description="ERCC4" evidence="15">
    <location>
        <begin position="1090"/>
        <end position="1195"/>
    </location>
</feature>
<feature type="compositionally biased region" description="Polar residues" evidence="14">
    <location>
        <begin position="1013"/>
        <end position="1024"/>
    </location>
</feature>
<dbReference type="SUPFAM" id="SSF52980">
    <property type="entry name" value="Restriction endonuclease-like"/>
    <property type="match status" value="1"/>
</dbReference>
<dbReference type="GO" id="GO:0000727">
    <property type="term" value="P:double-strand break repair via break-induced replication"/>
    <property type="evidence" value="ECO:0007669"/>
    <property type="project" value="UniProtKB-UniRule"/>
</dbReference>
<dbReference type="SUPFAM" id="SSF47802">
    <property type="entry name" value="DNA polymerase beta, N-terminal domain-like"/>
    <property type="match status" value="1"/>
</dbReference>
<dbReference type="GO" id="GO:0000712">
    <property type="term" value="P:resolution of meiotic recombination intermediates"/>
    <property type="evidence" value="ECO:0007669"/>
    <property type="project" value="TreeGrafter"/>
</dbReference>
<dbReference type="InterPro" id="IPR047416">
    <property type="entry name" value="XPF_nuclease_Mus81"/>
</dbReference>
<name>A0AAV4CBZ5_9GAST</name>
<dbReference type="FunFam" id="1.10.10.10:FF:000307">
    <property type="entry name" value="Crossover junction endonuclease MUS81"/>
    <property type="match status" value="1"/>
</dbReference>
<reference evidence="16 17" key="1">
    <citation type="journal article" date="2021" name="Elife">
        <title>Chloroplast acquisition without the gene transfer in kleptoplastic sea slugs, Plakobranchus ocellatus.</title>
        <authorList>
            <person name="Maeda T."/>
            <person name="Takahashi S."/>
            <person name="Yoshida T."/>
            <person name="Shimamura S."/>
            <person name="Takaki Y."/>
            <person name="Nagai Y."/>
            <person name="Toyoda A."/>
            <person name="Suzuki Y."/>
            <person name="Arimoto A."/>
            <person name="Ishii H."/>
            <person name="Satoh N."/>
            <person name="Nishiyama T."/>
            <person name="Hasebe M."/>
            <person name="Maruyama T."/>
            <person name="Minagawa J."/>
            <person name="Obokata J."/>
            <person name="Shigenobu S."/>
        </authorList>
    </citation>
    <scope>NUCLEOTIDE SEQUENCE [LARGE SCALE GENOMIC DNA]</scope>
</reference>
<dbReference type="InterPro" id="IPR006166">
    <property type="entry name" value="ERCC4_domain"/>
</dbReference>
<evidence type="ECO:0000256" key="14">
    <source>
        <dbReference type="SAM" id="MobiDB-lite"/>
    </source>
</evidence>
<comment type="similarity">
    <text evidence="3 13">Belongs to the XPF family.</text>
</comment>
<feature type="region of interest" description="Disordered" evidence="14">
    <location>
        <begin position="762"/>
        <end position="863"/>
    </location>
</feature>
<evidence type="ECO:0000256" key="1">
    <source>
        <dbReference type="ARBA" id="ARBA00001946"/>
    </source>
</evidence>
<feature type="compositionally biased region" description="Polar residues" evidence="14">
    <location>
        <begin position="532"/>
        <end position="544"/>
    </location>
</feature>
<evidence type="ECO:0000256" key="2">
    <source>
        <dbReference type="ARBA" id="ARBA00004123"/>
    </source>
</evidence>
<keyword evidence="9 13" id="KW-0460">Magnesium</keyword>
<feature type="region of interest" description="Disordered" evidence="14">
    <location>
        <begin position="531"/>
        <end position="562"/>
    </location>
</feature>
<dbReference type="GO" id="GO:0006308">
    <property type="term" value="P:DNA catabolic process"/>
    <property type="evidence" value="ECO:0007669"/>
    <property type="project" value="UniProtKB-UniRule"/>
</dbReference>
<feature type="region of interest" description="Disordered" evidence="14">
    <location>
        <begin position="143"/>
        <end position="189"/>
    </location>
</feature>
<protein>
    <recommendedName>
        <fullName evidence="13">Crossover junction endonuclease MUS81</fullName>
        <ecNumber evidence="13">3.1.22.-</ecNumber>
    </recommendedName>
</protein>
<accession>A0AAV4CBZ5</accession>
<feature type="compositionally biased region" description="Acidic residues" evidence="14">
    <location>
        <begin position="811"/>
        <end position="820"/>
    </location>
</feature>
<gene>
    <name evidence="16" type="ORF">PoB_005677000</name>
</gene>
<evidence type="ECO:0000256" key="6">
    <source>
        <dbReference type="ARBA" id="ARBA00022759"/>
    </source>
</evidence>
<dbReference type="EC" id="3.1.22.-" evidence="13"/>
<dbReference type="Pfam" id="PF21136">
    <property type="entry name" value="WHD_MUS81"/>
    <property type="match status" value="1"/>
</dbReference>
<evidence type="ECO:0000256" key="13">
    <source>
        <dbReference type="RuleBase" id="RU369042"/>
    </source>
</evidence>
<dbReference type="InterPro" id="IPR047417">
    <property type="entry name" value="WHD_MUS81"/>
</dbReference>
<feature type="compositionally biased region" description="Basic and acidic residues" evidence="14">
    <location>
        <begin position="401"/>
        <end position="433"/>
    </location>
</feature>
<dbReference type="Pfam" id="PF21292">
    <property type="entry name" value="EME1-MUS81_C"/>
    <property type="match status" value="1"/>
</dbReference>
<keyword evidence="8 13" id="KW-0378">Hydrolase</keyword>
<dbReference type="InterPro" id="IPR027421">
    <property type="entry name" value="DNA_pol_lamdba_lyase_dom_sf"/>
</dbReference>
<feature type="compositionally biased region" description="Polar residues" evidence="14">
    <location>
        <begin position="982"/>
        <end position="999"/>
    </location>
</feature>
<sequence length="1373" mass="151668">MSANPDSSTFSLKGKRKKKIPANANPLFTQWLQEWKDEANEKGWKSAHTYGKALKTLKLFPLPLESGKDCKLLQNFGDKICKMLDEKLQQYKLNGGTLPPAFQKHKPTSTINVHGSSISSSSAVLPTARPNLGAAAILTEKQDSTSISSMGSSNSRMGIHTISDDSGSDTDKDPPPRKDLPSSSFKKESEISLGHQAELALDEVKTKVSALKIKDFKQSFSACVKEILTRMLQKSPLRYTLANDITCFNPDTIKRQPEMAQRMLCKLARHLYLKKWITAEEVDQCEFDYQTFSEYISSVPFNDERLDEHFKEYGQLERMPSLQKVINIVLLLSHGNADVERGFSVNKEASVENLLEESLVARRLICQYVSDSGSCMSQVPITKEMLQSSSQAWHRYSNALAEEKRKEREEEQNSSRKRKSDELKKAPSGDARDYVPTYRSGPYALVLSLYRTMQNAGYRGFMLKAELCEAAQPLADKSFTIPDPGSRYTAWSSMGTLIRKGLIIKYSNPAKFFLTEKGQALAQRLEEAEIAGTSNPRSTNNSVAGDSLRSPNSSNSVASFSSPVSPGCQVFKTGNADLDAALNASLDSGYQPACVLTNDHDQEDADMNAALQRSLIVRSYEDHERIEDPCINVEDTDLEAALKASLEMSLLQDGSHEKKSVKIYQTSSTKKSAACDKLGKGGTDLEAALKASLADTSENTFVPNKPVAVNSDDNSVPASVTNVFLESSHSVSSPSGERTDVEDSEEDEDMKRAITESLLSYSQELSTSQSSHLKDVENMDSKAMKSGSERKSASKNTCDNAPVDQPVLVVSDDDDDDNDNDNIFVPWKQETSHKSPSNLPKRPHSVSPSPSPPPCALPNLSKSPFSETMKVSTVPYANHQKTSASTMSHNNIRTVPVLNLDVGTKCEEEVVIIPDVDEDNNDINKKVWSKLTVDSVVDSDDELPDLDAPLFQRLLNKGNIHSDLLKNVAMSSKQQTDKESSSDSVELSNNDNVHSSKTLFKNKIGSTSSGTSKTVARNQPNTDINSVSSLSLPDTCFSHQPNPSPVSVTAHSDSTRASAATPLLASSATEQSVINLTPDFTLLPGTFDIVLCLDNREFYGSKSSCKTLLPDLLKIGVQCDLRLLHVGDLLWVARERMGPQIDRVQGRELVLSYIVERKRMDDLVSSLTDGRMKEQKFRLKHCGLNETIILIEEYGSIQNFSLSEDRIKQSIVNSQMIDGFKVKRCASAKDAVSYLSIMTRFLQQSLCSKTLHAVSVEQMKILKGRQGLHSTEQYLAPFAAFNEAAIKHKDLTVTELFAKQLIQVPGVSAERARAITNIYPTLSLLMDAYKKCESNKESEKLLSTIKYGKNERNLGMAVSRMLHMLYTQQDGLS</sequence>
<dbReference type="GO" id="GO:0031573">
    <property type="term" value="P:mitotic intra-S DNA damage checkpoint signaling"/>
    <property type="evidence" value="ECO:0007669"/>
    <property type="project" value="TreeGrafter"/>
</dbReference>
<evidence type="ECO:0000256" key="9">
    <source>
        <dbReference type="ARBA" id="ARBA00022842"/>
    </source>
</evidence>
<keyword evidence="17" id="KW-1185">Reference proteome</keyword>
<evidence type="ECO:0000313" key="17">
    <source>
        <dbReference type="Proteomes" id="UP000735302"/>
    </source>
</evidence>
<feature type="compositionally biased region" description="Low complexity" evidence="14">
    <location>
        <begin position="762"/>
        <end position="771"/>
    </location>
</feature>
<evidence type="ECO:0000256" key="4">
    <source>
        <dbReference type="ARBA" id="ARBA00022722"/>
    </source>
</evidence>
<comment type="caution">
    <text evidence="16">The sequence shown here is derived from an EMBL/GenBank/DDBJ whole genome shotgun (WGS) entry which is preliminary data.</text>
</comment>
<dbReference type="Pfam" id="PF14716">
    <property type="entry name" value="HHH_8"/>
    <property type="match status" value="1"/>
</dbReference>
<feature type="region of interest" description="Disordered" evidence="14">
    <location>
        <begin position="401"/>
        <end position="434"/>
    </location>
</feature>
<evidence type="ECO:0000313" key="16">
    <source>
        <dbReference type="EMBL" id="GFO30265.1"/>
    </source>
</evidence>
<comment type="cofactor">
    <cofactor evidence="1 13">
        <name>Mg(2+)</name>
        <dbReference type="ChEBI" id="CHEBI:18420"/>
    </cofactor>
</comment>
<feature type="compositionally biased region" description="Low complexity" evidence="14">
    <location>
        <begin position="144"/>
        <end position="155"/>
    </location>
</feature>
<dbReference type="GO" id="GO:0048257">
    <property type="term" value="F:3'-flap endonuclease activity"/>
    <property type="evidence" value="ECO:0007669"/>
    <property type="project" value="TreeGrafter"/>
</dbReference>
<dbReference type="FunFam" id="3.40.50.10130:FF:000003">
    <property type="entry name" value="Crossover junction endonuclease MUS81"/>
    <property type="match status" value="1"/>
</dbReference>
<keyword evidence="6 13" id="KW-0255">Endonuclease</keyword>
<keyword evidence="12 13" id="KW-0539">Nucleus</keyword>
<keyword evidence="5 13" id="KW-0479">Metal-binding</keyword>
<dbReference type="GO" id="GO:0003677">
    <property type="term" value="F:DNA binding"/>
    <property type="evidence" value="ECO:0007669"/>
    <property type="project" value="UniProtKB-UniRule"/>
</dbReference>
<evidence type="ECO:0000256" key="7">
    <source>
        <dbReference type="ARBA" id="ARBA00022763"/>
    </source>
</evidence>
<feature type="compositionally biased region" description="Basic and acidic residues" evidence="14">
    <location>
        <begin position="772"/>
        <end position="792"/>
    </location>
</feature>
<comment type="subunit">
    <text evidence="13">Interacts with EME1.</text>
</comment>
<dbReference type="CDD" id="cd20074">
    <property type="entry name" value="XPF_nuclease_Mus81"/>
    <property type="match status" value="1"/>
</dbReference>
<keyword evidence="10 13" id="KW-0233">DNA recombination</keyword>
<dbReference type="GO" id="GO:0046872">
    <property type="term" value="F:metal ion binding"/>
    <property type="evidence" value="ECO:0007669"/>
    <property type="project" value="UniProtKB-UniRule"/>
</dbReference>
<dbReference type="SMART" id="SM00891">
    <property type="entry name" value="ERCC4"/>
    <property type="match status" value="1"/>
</dbReference>
<dbReference type="PANTHER" id="PTHR13451:SF0">
    <property type="entry name" value="CROSSOVER JUNCTION ENDONUCLEASE MUS81"/>
    <property type="match status" value="1"/>
</dbReference>
<feature type="region of interest" description="Disordered" evidence="14">
    <location>
        <begin position="725"/>
        <end position="749"/>
    </location>
</feature>
<keyword evidence="11 13" id="KW-0234">DNA repair</keyword>
<dbReference type="PANTHER" id="PTHR13451">
    <property type="entry name" value="CLASS II CROSSOVER JUNCTION ENDONUCLEASE MUS81"/>
    <property type="match status" value="1"/>
</dbReference>
<dbReference type="InterPro" id="IPR011335">
    <property type="entry name" value="Restrct_endonuc-II-like"/>
</dbReference>
<evidence type="ECO:0000256" key="11">
    <source>
        <dbReference type="ARBA" id="ARBA00023204"/>
    </source>
</evidence>
<evidence type="ECO:0000256" key="8">
    <source>
        <dbReference type="ARBA" id="ARBA00022801"/>
    </source>
</evidence>
<evidence type="ECO:0000256" key="12">
    <source>
        <dbReference type="ARBA" id="ARBA00023242"/>
    </source>
</evidence>
<dbReference type="Gene3D" id="1.10.150.110">
    <property type="entry name" value="DNA polymerase beta, N-terminal domain-like"/>
    <property type="match status" value="1"/>
</dbReference>
<dbReference type="Pfam" id="PF02732">
    <property type="entry name" value="ERCC4"/>
    <property type="match status" value="1"/>
</dbReference>